<comment type="caution">
    <text evidence="3">The sequence shown here is derived from an EMBL/GenBank/DDBJ whole genome shotgun (WGS) entry which is preliminary data.</text>
</comment>
<dbReference type="InterPro" id="IPR002048">
    <property type="entry name" value="EF_hand_dom"/>
</dbReference>
<name>A0A835HS94_9MAGN</name>
<dbReference type="Gene3D" id="1.10.238.10">
    <property type="entry name" value="EF-hand"/>
    <property type="match status" value="1"/>
</dbReference>
<dbReference type="PROSITE" id="PS00018">
    <property type="entry name" value="EF_HAND_1"/>
    <property type="match status" value="1"/>
</dbReference>
<dbReference type="SMART" id="SM00054">
    <property type="entry name" value="EFh"/>
    <property type="match status" value="1"/>
</dbReference>
<dbReference type="PANTHER" id="PTHR45863:SF7">
    <property type="entry name" value="SERINE_THREONINE-PROTEIN KINASE BSK5"/>
    <property type="match status" value="1"/>
</dbReference>
<dbReference type="CDD" id="cd00051">
    <property type="entry name" value="EFh"/>
    <property type="match status" value="1"/>
</dbReference>
<feature type="non-terminal residue" evidence="3">
    <location>
        <position position="1"/>
    </location>
</feature>
<feature type="domain" description="EF-hand" evidence="2">
    <location>
        <begin position="243"/>
        <end position="278"/>
    </location>
</feature>
<dbReference type="SUPFAM" id="SSF56112">
    <property type="entry name" value="Protein kinase-like (PK-like)"/>
    <property type="match status" value="1"/>
</dbReference>
<dbReference type="InterPro" id="IPR011009">
    <property type="entry name" value="Kinase-like_dom_sf"/>
</dbReference>
<dbReference type="AlphaFoldDB" id="A0A835HS94"/>
<dbReference type="GO" id="GO:0004672">
    <property type="term" value="F:protein kinase activity"/>
    <property type="evidence" value="ECO:0007669"/>
    <property type="project" value="InterPro"/>
</dbReference>
<protein>
    <recommendedName>
        <fullName evidence="2">EF-hand domain-containing protein</fullName>
    </recommendedName>
</protein>
<dbReference type="InterPro" id="IPR011992">
    <property type="entry name" value="EF-hand-dom_pair"/>
</dbReference>
<dbReference type="PROSITE" id="PS50222">
    <property type="entry name" value="EF_HAND_2"/>
    <property type="match status" value="1"/>
</dbReference>
<dbReference type="SMART" id="SM00220">
    <property type="entry name" value="S_TKc"/>
    <property type="match status" value="1"/>
</dbReference>
<dbReference type="Pfam" id="PF00069">
    <property type="entry name" value="Pkinase"/>
    <property type="match status" value="1"/>
</dbReference>
<dbReference type="EMBL" id="JADFTS010000005">
    <property type="protein sequence ID" value="KAF9604469.1"/>
    <property type="molecule type" value="Genomic_DNA"/>
</dbReference>
<evidence type="ECO:0000256" key="1">
    <source>
        <dbReference type="ARBA" id="ARBA00022837"/>
    </source>
</evidence>
<accession>A0A835HS94</accession>
<keyword evidence="1" id="KW-0106">Calcium</keyword>
<dbReference type="OrthoDB" id="40902at2759"/>
<dbReference type="Gene3D" id="1.10.510.10">
    <property type="entry name" value="Transferase(Phosphotransferase) domain 1"/>
    <property type="match status" value="2"/>
</dbReference>
<proteinExistence type="predicted"/>
<evidence type="ECO:0000313" key="4">
    <source>
        <dbReference type="Proteomes" id="UP000631114"/>
    </source>
</evidence>
<dbReference type="InterPro" id="IPR000719">
    <property type="entry name" value="Prot_kinase_dom"/>
</dbReference>
<reference evidence="3 4" key="1">
    <citation type="submission" date="2020-10" db="EMBL/GenBank/DDBJ databases">
        <title>The Coptis chinensis genome and diversification of protoberbering-type alkaloids.</title>
        <authorList>
            <person name="Wang B."/>
            <person name="Shu S."/>
            <person name="Song C."/>
            <person name="Liu Y."/>
        </authorList>
    </citation>
    <scope>NUCLEOTIDE SEQUENCE [LARGE SCALE GENOMIC DNA]</scope>
    <source>
        <strain evidence="3">HL-2020</strain>
        <tissue evidence="3">Leaf</tissue>
    </source>
</reference>
<dbReference type="GO" id="GO:0005524">
    <property type="term" value="F:ATP binding"/>
    <property type="evidence" value="ECO:0007669"/>
    <property type="project" value="UniProtKB-KW"/>
</dbReference>
<organism evidence="3 4">
    <name type="scientific">Coptis chinensis</name>
    <dbReference type="NCBI Taxonomy" id="261450"/>
    <lineage>
        <taxon>Eukaryota</taxon>
        <taxon>Viridiplantae</taxon>
        <taxon>Streptophyta</taxon>
        <taxon>Embryophyta</taxon>
        <taxon>Tracheophyta</taxon>
        <taxon>Spermatophyta</taxon>
        <taxon>Magnoliopsida</taxon>
        <taxon>Ranunculales</taxon>
        <taxon>Ranunculaceae</taxon>
        <taxon>Coptidoideae</taxon>
        <taxon>Coptis</taxon>
    </lineage>
</organism>
<dbReference type="SUPFAM" id="SSF47473">
    <property type="entry name" value="EF-hand"/>
    <property type="match status" value="1"/>
</dbReference>
<dbReference type="GO" id="GO:0012505">
    <property type="term" value="C:endomembrane system"/>
    <property type="evidence" value="ECO:0007669"/>
    <property type="project" value="UniProtKB-SubCell"/>
</dbReference>
<dbReference type="GO" id="GO:0005509">
    <property type="term" value="F:calcium ion binding"/>
    <property type="evidence" value="ECO:0007669"/>
    <property type="project" value="InterPro"/>
</dbReference>
<dbReference type="InterPro" id="IPR045845">
    <property type="entry name" value="BSK"/>
</dbReference>
<evidence type="ECO:0000313" key="3">
    <source>
        <dbReference type="EMBL" id="KAF9604469.1"/>
    </source>
</evidence>
<evidence type="ECO:0000259" key="2">
    <source>
        <dbReference type="PROSITE" id="PS50222"/>
    </source>
</evidence>
<dbReference type="Proteomes" id="UP000631114">
    <property type="component" value="Unassembled WGS sequence"/>
</dbReference>
<gene>
    <name evidence="3" type="ORF">IFM89_006751</name>
</gene>
<sequence length="291" mass="32476">EAKSVGLLINERLANLIGCCCEGNERLLVAEFMPNETLAKHLFHWDAHPMEWAMRLRVALYLAQALDSIAAVKGEVCIMTSMHIGSCLIRLSCFGLMKNSRDEKSYSMNLAFTPPEYMRTGQIFSDVVGSPYYLPLKYFASIMVQTQQGIFDSVLKGIIDFESDPWPLISDSAKDLIKNMLCSNPSDHLTAHEVLCHPWICENGVAPDRALDPAVLSRLKQFSAMNKLKKMALRVIAESLSKEEIADSKEMFKAMDTNNSGAITFDELKAGLKRYGSTLKESEIRDGSYGC</sequence>
<feature type="non-terminal residue" evidence="3">
    <location>
        <position position="291"/>
    </location>
</feature>
<dbReference type="Pfam" id="PF00036">
    <property type="entry name" value="EF-hand_1"/>
    <property type="match status" value="1"/>
</dbReference>
<dbReference type="InterPro" id="IPR018247">
    <property type="entry name" value="EF_Hand_1_Ca_BS"/>
</dbReference>
<keyword evidence="4" id="KW-1185">Reference proteome</keyword>
<dbReference type="PANTHER" id="PTHR45863">
    <property type="entry name" value="SERINE/THREONINE-PROTEIN KINASE BSK5"/>
    <property type="match status" value="1"/>
</dbReference>
<dbReference type="GO" id="GO:0009742">
    <property type="term" value="P:brassinosteroid mediated signaling pathway"/>
    <property type="evidence" value="ECO:0007669"/>
    <property type="project" value="InterPro"/>
</dbReference>